<dbReference type="Proteomes" id="UP001158067">
    <property type="component" value="Unassembled WGS sequence"/>
</dbReference>
<sequence>MSVEDNAMSPMFRIDVSAKNEPAPTMSSEEMTVQLLRQLVVSQQKQTKLLGELVQQNAAMHKQRAGELQQWKDANPELSRSCRRAAETLSEVQTEFLQSVTEEIEDSGEHLVEGEYMLNEFIDRFGPRMAHLNGILQVLAQLGTGEPMAEQQSQQ</sequence>
<protein>
    <submittedName>
        <fullName evidence="1">Uncharacterized protein</fullName>
    </submittedName>
</protein>
<organism evidence="1 2">
    <name type="scientific">Neorhodopirellula lusitana</name>
    <dbReference type="NCBI Taxonomy" id="445327"/>
    <lineage>
        <taxon>Bacteria</taxon>
        <taxon>Pseudomonadati</taxon>
        <taxon>Planctomycetota</taxon>
        <taxon>Planctomycetia</taxon>
        <taxon>Pirellulales</taxon>
        <taxon>Pirellulaceae</taxon>
        <taxon>Neorhodopirellula</taxon>
    </lineage>
</organism>
<accession>A0ABY1QMS9</accession>
<name>A0ABY1QMS9_9BACT</name>
<dbReference type="EMBL" id="FXUG01000020">
    <property type="protein sequence ID" value="SMP75785.1"/>
    <property type="molecule type" value="Genomic_DNA"/>
</dbReference>
<keyword evidence="2" id="KW-1185">Reference proteome</keyword>
<gene>
    <name evidence="1" type="ORF">SAMN06265222_1209</name>
</gene>
<comment type="caution">
    <text evidence="1">The sequence shown here is derived from an EMBL/GenBank/DDBJ whole genome shotgun (WGS) entry which is preliminary data.</text>
</comment>
<proteinExistence type="predicted"/>
<reference evidence="1 2" key="1">
    <citation type="submission" date="2017-05" db="EMBL/GenBank/DDBJ databases">
        <authorList>
            <person name="Varghese N."/>
            <person name="Submissions S."/>
        </authorList>
    </citation>
    <scope>NUCLEOTIDE SEQUENCE [LARGE SCALE GENOMIC DNA]</scope>
    <source>
        <strain evidence="1 2">DSM 25457</strain>
    </source>
</reference>
<evidence type="ECO:0000313" key="1">
    <source>
        <dbReference type="EMBL" id="SMP75785.1"/>
    </source>
</evidence>
<evidence type="ECO:0000313" key="2">
    <source>
        <dbReference type="Proteomes" id="UP001158067"/>
    </source>
</evidence>